<sequence>MEIKRTIARNRPAAMSCPAEWSDLGSILASADGKACLYGYLRSMDSGDPSPRRFYKHIELLDEVALFRREADDAQRRAERIVSLYVTPKTAPGGLYAAAPTAEQLKQADISADQFEPLEDAAREALKPFVTQFLSDVKKGEKTVRQRVKESGYLAFSEQLNGGKKKAHVCALC</sequence>
<accession>A0A6A4VYC8</accession>
<dbReference type="OrthoDB" id="10408867at2759"/>
<keyword evidence="2" id="KW-1185">Reference proteome</keyword>
<evidence type="ECO:0000313" key="2">
    <source>
        <dbReference type="Proteomes" id="UP000440578"/>
    </source>
</evidence>
<evidence type="ECO:0000313" key="1">
    <source>
        <dbReference type="EMBL" id="KAF0297879.1"/>
    </source>
</evidence>
<reference evidence="1 2" key="1">
    <citation type="submission" date="2019-07" db="EMBL/GenBank/DDBJ databases">
        <title>Draft genome assembly of a fouling barnacle, Amphibalanus amphitrite (Darwin, 1854): The first reference genome for Thecostraca.</title>
        <authorList>
            <person name="Kim W."/>
        </authorList>
    </citation>
    <scope>NUCLEOTIDE SEQUENCE [LARGE SCALE GENOMIC DNA]</scope>
    <source>
        <strain evidence="1">SNU_AA5</strain>
        <tissue evidence="1">Soma without cirri and trophi</tissue>
    </source>
</reference>
<proteinExistence type="predicted"/>
<comment type="caution">
    <text evidence="1">The sequence shown here is derived from an EMBL/GenBank/DDBJ whole genome shotgun (WGS) entry which is preliminary data.</text>
</comment>
<dbReference type="Proteomes" id="UP000440578">
    <property type="component" value="Unassembled WGS sequence"/>
</dbReference>
<dbReference type="AlphaFoldDB" id="A0A6A4VYC8"/>
<protein>
    <submittedName>
        <fullName evidence="1">Uncharacterized protein</fullName>
    </submittedName>
</protein>
<organism evidence="1 2">
    <name type="scientific">Amphibalanus amphitrite</name>
    <name type="common">Striped barnacle</name>
    <name type="synonym">Balanus amphitrite</name>
    <dbReference type="NCBI Taxonomy" id="1232801"/>
    <lineage>
        <taxon>Eukaryota</taxon>
        <taxon>Metazoa</taxon>
        <taxon>Ecdysozoa</taxon>
        <taxon>Arthropoda</taxon>
        <taxon>Crustacea</taxon>
        <taxon>Multicrustacea</taxon>
        <taxon>Cirripedia</taxon>
        <taxon>Thoracica</taxon>
        <taxon>Thoracicalcarea</taxon>
        <taxon>Balanomorpha</taxon>
        <taxon>Balanoidea</taxon>
        <taxon>Balanidae</taxon>
        <taxon>Amphibalaninae</taxon>
        <taxon>Amphibalanus</taxon>
    </lineage>
</organism>
<name>A0A6A4VYC8_AMPAM</name>
<dbReference type="EMBL" id="VIIS01001463">
    <property type="protein sequence ID" value="KAF0297879.1"/>
    <property type="molecule type" value="Genomic_DNA"/>
</dbReference>
<gene>
    <name evidence="1" type="ORF">FJT64_004743</name>
</gene>